<dbReference type="EMBL" id="JBHSON010000028">
    <property type="protein sequence ID" value="MFC5748125.1"/>
    <property type="molecule type" value="Genomic_DNA"/>
</dbReference>
<comment type="caution">
    <text evidence="9">The sequence shown here is derived from an EMBL/GenBank/DDBJ whole genome shotgun (WGS) entry which is preliminary data.</text>
</comment>
<evidence type="ECO:0000259" key="8">
    <source>
        <dbReference type="Pfam" id="PF02838"/>
    </source>
</evidence>
<dbReference type="InterPro" id="IPR017853">
    <property type="entry name" value="GH"/>
</dbReference>
<dbReference type="Pfam" id="PF02838">
    <property type="entry name" value="Glyco_hydro_20b"/>
    <property type="match status" value="1"/>
</dbReference>
<evidence type="ECO:0000256" key="2">
    <source>
        <dbReference type="ARBA" id="ARBA00006285"/>
    </source>
</evidence>
<organism evidence="9 10">
    <name type="scientific">Actinomadura rugatobispora</name>
    <dbReference type="NCBI Taxonomy" id="1994"/>
    <lineage>
        <taxon>Bacteria</taxon>
        <taxon>Bacillati</taxon>
        <taxon>Actinomycetota</taxon>
        <taxon>Actinomycetes</taxon>
        <taxon>Streptosporangiales</taxon>
        <taxon>Thermomonosporaceae</taxon>
        <taxon>Actinomadura</taxon>
    </lineage>
</organism>
<accession>A0ABW1A4H5</accession>
<dbReference type="InterPro" id="IPR015882">
    <property type="entry name" value="HEX_bac_N"/>
</dbReference>
<feature type="domain" description="Glycoside hydrolase family 20 catalytic" evidence="7">
    <location>
        <begin position="149"/>
        <end position="487"/>
    </location>
</feature>
<feature type="domain" description="Beta-hexosaminidase bacterial type N-terminal" evidence="8">
    <location>
        <begin position="7"/>
        <end position="146"/>
    </location>
</feature>
<evidence type="ECO:0000256" key="4">
    <source>
        <dbReference type="ARBA" id="ARBA00022801"/>
    </source>
</evidence>
<keyword evidence="10" id="KW-1185">Reference proteome</keyword>
<dbReference type="PANTHER" id="PTHR22600:SF57">
    <property type="entry name" value="BETA-N-ACETYLHEXOSAMINIDASE"/>
    <property type="match status" value="1"/>
</dbReference>
<evidence type="ECO:0000259" key="7">
    <source>
        <dbReference type="Pfam" id="PF00728"/>
    </source>
</evidence>
<evidence type="ECO:0000313" key="10">
    <source>
        <dbReference type="Proteomes" id="UP001596074"/>
    </source>
</evidence>
<dbReference type="Gene3D" id="3.20.20.80">
    <property type="entry name" value="Glycosidases"/>
    <property type="match status" value="1"/>
</dbReference>
<dbReference type="InterPro" id="IPR029018">
    <property type="entry name" value="Hex-like_dom2"/>
</dbReference>
<dbReference type="EC" id="3.2.1.52" evidence="3"/>
<evidence type="ECO:0000256" key="3">
    <source>
        <dbReference type="ARBA" id="ARBA00012663"/>
    </source>
</evidence>
<dbReference type="Gene3D" id="3.30.379.10">
    <property type="entry name" value="Chitobiase/beta-hexosaminidase domain 2-like"/>
    <property type="match status" value="1"/>
</dbReference>
<reference evidence="10" key="1">
    <citation type="journal article" date="2019" name="Int. J. Syst. Evol. Microbiol.">
        <title>The Global Catalogue of Microorganisms (GCM) 10K type strain sequencing project: providing services to taxonomists for standard genome sequencing and annotation.</title>
        <authorList>
            <consortium name="The Broad Institute Genomics Platform"/>
            <consortium name="The Broad Institute Genome Sequencing Center for Infectious Disease"/>
            <person name="Wu L."/>
            <person name="Ma J."/>
        </authorList>
    </citation>
    <scope>NUCLEOTIDE SEQUENCE [LARGE SCALE GENOMIC DNA]</scope>
    <source>
        <strain evidence="10">KCTC 42087</strain>
    </source>
</reference>
<dbReference type="SUPFAM" id="SSF51445">
    <property type="entry name" value="(Trans)glycosidases"/>
    <property type="match status" value="1"/>
</dbReference>
<dbReference type="InterPro" id="IPR015883">
    <property type="entry name" value="Glyco_hydro_20_cat"/>
</dbReference>
<evidence type="ECO:0000256" key="5">
    <source>
        <dbReference type="ARBA" id="ARBA00023295"/>
    </source>
</evidence>
<comment type="similarity">
    <text evidence="2">Belongs to the glycosyl hydrolase 20 family.</text>
</comment>
<gene>
    <name evidence="9" type="ORF">ACFPZN_21060</name>
</gene>
<protein>
    <recommendedName>
        <fullName evidence="3">beta-N-acetylhexosaminidase</fullName>
        <ecNumber evidence="3">3.2.1.52</ecNumber>
    </recommendedName>
</protein>
<dbReference type="SUPFAM" id="SSF55545">
    <property type="entry name" value="beta-N-acetylhexosaminidase-like domain"/>
    <property type="match status" value="1"/>
</dbReference>
<dbReference type="Pfam" id="PF00728">
    <property type="entry name" value="Glyco_hydro_20"/>
    <property type="match status" value="1"/>
</dbReference>
<evidence type="ECO:0000256" key="6">
    <source>
        <dbReference type="SAM" id="MobiDB-lite"/>
    </source>
</evidence>
<evidence type="ECO:0000256" key="1">
    <source>
        <dbReference type="ARBA" id="ARBA00001231"/>
    </source>
</evidence>
<dbReference type="PANTHER" id="PTHR22600">
    <property type="entry name" value="BETA-HEXOSAMINIDASE"/>
    <property type="match status" value="1"/>
</dbReference>
<name>A0ABW1A4H5_9ACTN</name>
<sequence>MAETLLGLIPSPVTARRGEGELVLAEARTLSLGDAALLPLVTRFRDTLRCLTGIELPVPRVEEAVSARPAVRIESGADGVRELAVPGGRRADDGDAGCESYALEVDREGVRVRAGEAEGVHRGLTSVVQLAGSGGGRVPCGRVLDAPRFAWRGLSLDVVRTFLPIDEVKRVIDMLSLYKMNVLHLHLTDDEGWRLEISSWPRLTEIGARGARNGRPGGYYSREEFRDLVAYARERFVTIVPEIDVPGHVGAALAAHPDLAHRPVAGPPTSFGSLAPGSDLVWRFVREVLTEGAYIHIGGDEAFGMTDDDHARFVSGAVRLVRELGKKAIGWQEAVRGDLGPDEIVQYWIDFAAEAAARDVSQFPADLAFLATMFAKATGDLPEAARKRTGVLLSPNAHAYLDRPHGDPSTDPSQEAGRGRLGLRSYPATSLEAFADWEPLDVAPGIDPSVIVGVEAALWCETVQDADDLEQLLLPRLPGVAEAGWAPPGGFSWERHRTGLARHAGMWRRADWGWYHAASVEWPPAP</sequence>
<dbReference type="Proteomes" id="UP001596074">
    <property type="component" value="Unassembled WGS sequence"/>
</dbReference>
<dbReference type="PRINTS" id="PR00738">
    <property type="entry name" value="GLHYDRLASE20"/>
</dbReference>
<proteinExistence type="inferred from homology"/>
<keyword evidence="5" id="KW-0326">Glycosidase</keyword>
<dbReference type="RefSeq" id="WP_378283762.1">
    <property type="nucleotide sequence ID" value="NZ_JBHSON010000028.1"/>
</dbReference>
<comment type="catalytic activity">
    <reaction evidence="1">
        <text>Hydrolysis of terminal non-reducing N-acetyl-D-hexosamine residues in N-acetyl-beta-D-hexosaminides.</text>
        <dbReference type="EC" id="3.2.1.52"/>
    </reaction>
</comment>
<keyword evidence="4" id="KW-0378">Hydrolase</keyword>
<evidence type="ECO:0000313" key="9">
    <source>
        <dbReference type="EMBL" id="MFC5748125.1"/>
    </source>
</evidence>
<dbReference type="InterPro" id="IPR025705">
    <property type="entry name" value="Beta_hexosaminidase_sua/sub"/>
</dbReference>
<feature type="region of interest" description="Disordered" evidence="6">
    <location>
        <begin position="399"/>
        <end position="420"/>
    </location>
</feature>